<organism evidence="12 13">
    <name type="scientific">Gluconacetobacter johannae</name>
    <dbReference type="NCBI Taxonomy" id="112140"/>
    <lineage>
        <taxon>Bacteria</taxon>
        <taxon>Pseudomonadati</taxon>
        <taxon>Pseudomonadota</taxon>
        <taxon>Alphaproteobacteria</taxon>
        <taxon>Acetobacterales</taxon>
        <taxon>Acetobacteraceae</taxon>
        <taxon>Gluconacetobacter</taxon>
    </lineage>
</organism>
<dbReference type="EMBL" id="JABEQH010000011">
    <property type="protein sequence ID" value="MBB2176154.1"/>
    <property type="molecule type" value="Genomic_DNA"/>
</dbReference>
<dbReference type="InterPro" id="IPR038072">
    <property type="entry name" value="GspK_central_sf"/>
</dbReference>
<dbReference type="InterPro" id="IPR049031">
    <property type="entry name" value="T2SSK_SAM-like_1st"/>
</dbReference>
<feature type="domain" description="T2SS protein K first SAM-like" evidence="11">
    <location>
        <begin position="109"/>
        <end position="197"/>
    </location>
</feature>
<keyword evidence="8 10" id="KW-1133">Transmembrane helix</keyword>
<name>A0A7W4J7N0_9PROT</name>
<evidence type="ECO:0000256" key="1">
    <source>
        <dbReference type="ARBA" id="ARBA00004533"/>
    </source>
</evidence>
<feature type="transmembrane region" description="Helical" evidence="10">
    <location>
        <begin position="17"/>
        <end position="40"/>
    </location>
</feature>
<keyword evidence="13" id="KW-1185">Reference proteome</keyword>
<comment type="caution">
    <text evidence="12">The sequence shown here is derived from an EMBL/GenBank/DDBJ whole genome shotgun (WGS) entry which is preliminary data.</text>
</comment>
<evidence type="ECO:0000256" key="9">
    <source>
        <dbReference type="ARBA" id="ARBA00023136"/>
    </source>
</evidence>
<keyword evidence="7" id="KW-0653">Protein transport</keyword>
<evidence type="ECO:0000256" key="8">
    <source>
        <dbReference type="ARBA" id="ARBA00022989"/>
    </source>
</evidence>
<reference evidence="12 13" key="1">
    <citation type="submission" date="2020-04" db="EMBL/GenBank/DDBJ databases">
        <title>Description of novel Gluconacetobacter.</title>
        <authorList>
            <person name="Sombolestani A."/>
        </authorList>
    </citation>
    <scope>NUCLEOTIDE SEQUENCE [LARGE SCALE GENOMIC DNA]</scope>
    <source>
        <strain evidence="12 13">LMG 21312</strain>
    </source>
</reference>
<keyword evidence="6 10" id="KW-0812">Transmembrane</keyword>
<dbReference type="RefSeq" id="WP_182943508.1">
    <property type="nucleotide sequence ID" value="NZ_JABEQH010000011.1"/>
</dbReference>
<dbReference type="GO" id="GO:0005886">
    <property type="term" value="C:plasma membrane"/>
    <property type="evidence" value="ECO:0007669"/>
    <property type="project" value="UniProtKB-SubCell"/>
</dbReference>
<dbReference type="PANTHER" id="PTHR38831">
    <property type="entry name" value="TYPE II SECRETION SYSTEM PROTEIN K"/>
    <property type="match status" value="1"/>
</dbReference>
<dbReference type="SUPFAM" id="SSF158544">
    <property type="entry name" value="GspK insert domain-like"/>
    <property type="match status" value="1"/>
</dbReference>
<keyword evidence="4" id="KW-1003">Cell membrane</keyword>
<evidence type="ECO:0000256" key="4">
    <source>
        <dbReference type="ARBA" id="ARBA00022475"/>
    </source>
</evidence>
<dbReference type="Pfam" id="PF21687">
    <property type="entry name" value="T2SSK_1st"/>
    <property type="match status" value="1"/>
</dbReference>
<sequence length="278" mass="29281">MTGARTRKGDGERDGGFALLIVLWTLVLLSFLVSVVVTSADRQLRTVHAMRRAAQMRAAADGEIWLGIFHVLDRSPGHWNADGREHVQAAGGLTSRIRLASEAGLVNPNIASRALLAALLQVCGAQKIQADAIAANMAEWRSTAGQGNAARTKALYLAAGRPYAPPGDMFRSVDEIGLVLGMTPALLRAVRPYLSVTQQNDPDIALADPAVRRALEMAGAPHARTSPDSGRPVTILVTVAMDDGQGGHVSRRATVLLSPGARAGEDPAGRVRILALGA</sequence>
<evidence type="ECO:0000313" key="12">
    <source>
        <dbReference type="EMBL" id="MBB2176154.1"/>
    </source>
</evidence>
<gene>
    <name evidence="12" type="ORF">HLH21_09450</name>
</gene>
<accession>A0A7W4J7N0</accession>
<evidence type="ECO:0000259" key="11">
    <source>
        <dbReference type="Pfam" id="PF21687"/>
    </source>
</evidence>
<evidence type="ECO:0000256" key="7">
    <source>
        <dbReference type="ARBA" id="ARBA00022927"/>
    </source>
</evidence>
<evidence type="ECO:0000256" key="3">
    <source>
        <dbReference type="ARBA" id="ARBA00022448"/>
    </source>
</evidence>
<keyword evidence="3" id="KW-0813">Transport</keyword>
<dbReference type="InterPro" id="IPR005628">
    <property type="entry name" value="GspK"/>
</dbReference>
<dbReference type="AlphaFoldDB" id="A0A7W4J7N0"/>
<evidence type="ECO:0000313" key="13">
    <source>
        <dbReference type="Proteomes" id="UP000561066"/>
    </source>
</evidence>
<proteinExistence type="inferred from homology"/>
<evidence type="ECO:0000256" key="10">
    <source>
        <dbReference type="SAM" id="Phobius"/>
    </source>
</evidence>
<keyword evidence="9 10" id="KW-0472">Membrane</keyword>
<evidence type="ECO:0000256" key="5">
    <source>
        <dbReference type="ARBA" id="ARBA00022519"/>
    </source>
</evidence>
<dbReference type="Proteomes" id="UP000561066">
    <property type="component" value="Unassembled WGS sequence"/>
</dbReference>
<evidence type="ECO:0000256" key="6">
    <source>
        <dbReference type="ARBA" id="ARBA00022692"/>
    </source>
</evidence>
<dbReference type="PANTHER" id="PTHR38831:SF2">
    <property type="entry name" value="TYPE II SECRETION SYSTEM PROTEIN K"/>
    <property type="match status" value="1"/>
</dbReference>
<comment type="subcellular location">
    <subcellularLocation>
        <location evidence="1">Cell inner membrane</location>
    </subcellularLocation>
</comment>
<protein>
    <submittedName>
        <fullName evidence="12">General secretion pathway protein GspK</fullName>
    </submittedName>
</protein>
<comment type="similarity">
    <text evidence="2">Belongs to the GSP K family.</text>
</comment>
<dbReference type="GO" id="GO:0009306">
    <property type="term" value="P:protein secretion"/>
    <property type="evidence" value="ECO:0007669"/>
    <property type="project" value="InterPro"/>
</dbReference>
<keyword evidence="5" id="KW-0997">Cell inner membrane</keyword>
<evidence type="ECO:0000256" key="2">
    <source>
        <dbReference type="ARBA" id="ARBA00007246"/>
    </source>
</evidence>
<dbReference type="Gene3D" id="1.10.40.60">
    <property type="entry name" value="EpsJ-like"/>
    <property type="match status" value="1"/>
</dbReference>